<gene>
    <name evidence="13" type="ORF">ACHAWU_006369</name>
</gene>
<dbReference type="GO" id="GO:0005739">
    <property type="term" value="C:mitochondrion"/>
    <property type="evidence" value="ECO:0007669"/>
    <property type="project" value="UniProtKB-SubCell"/>
</dbReference>
<dbReference type="SUPFAM" id="SSF53901">
    <property type="entry name" value="Thiolase-like"/>
    <property type="match status" value="2"/>
</dbReference>
<evidence type="ECO:0000256" key="4">
    <source>
        <dbReference type="ARBA" id="ARBA00022679"/>
    </source>
</evidence>
<reference evidence="13 14" key="1">
    <citation type="submission" date="2024-10" db="EMBL/GenBank/DDBJ databases">
        <title>Updated reference genomes for cyclostephanoid diatoms.</title>
        <authorList>
            <person name="Roberts W.R."/>
            <person name="Alverson A.J."/>
        </authorList>
    </citation>
    <scope>NUCLEOTIDE SEQUENCE [LARGE SCALE GENOMIC DNA]</scope>
    <source>
        <strain evidence="13 14">AJA232-27</strain>
    </source>
</reference>
<dbReference type="InterPro" id="IPR020613">
    <property type="entry name" value="Thiolase_CS"/>
</dbReference>
<dbReference type="EMBL" id="JALLBG020000035">
    <property type="protein sequence ID" value="KAL3770810.1"/>
    <property type="molecule type" value="Genomic_DNA"/>
</dbReference>
<evidence type="ECO:0000256" key="5">
    <source>
        <dbReference type="ARBA" id="ARBA00022832"/>
    </source>
</evidence>
<keyword evidence="8 10" id="KW-0012">Acyltransferase</keyword>
<dbReference type="PANTHER" id="PTHR18919:SF153">
    <property type="entry name" value="TRIFUNCTIONAL ENZYME SUBUNIT BETA, MITOCHONDRIAL"/>
    <property type="match status" value="1"/>
</dbReference>
<dbReference type="PANTHER" id="PTHR18919">
    <property type="entry name" value="ACETYL-COA C-ACYLTRANSFERASE"/>
    <property type="match status" value="1"/>
</dbReference>
<dbReference type="InterPro" id="IPR020616">
    <property type="entry name" value="Thiolase_N"/>
</dbReference>
<dbReference type="AlphaFoldDB" id="A0ABD3N3X2"/>
<keyword evidence="6" id="KW-0443">Lipid metabolism</keyword>
<dbReference type="EC" id="2.3.1.16" evidence="9"/>
<evidence type="ECO:0000256" key="10">
    <source>
        <dbReference type="RuleBase" id="RU003557"/>
    </source>
</evidence>
<feature type="domain" description="Thiolase C-terminal" evidence="12">
    <location>
        <begin position="335"/>
        <end position="474"/>
    </location>
</feature>
<keyword evidence="4 10" id="KW-0808">Transferase</keyword>
<dbReference type="FunFam" id="3.40.47.10:FF:000011">
    <property type="entry name" value="3-ketoacyl-CoA thiolase"/>
    <property type="match status" value="1"/>
</dbReference>
<dbReference type="CDD" id="cd00751">
    <property type="entry name" value="thiolase"/>
    <property type="match status" value="1"/>
</dbReference>
<organism evidence="13 14">
    <name type="scientific">Discostella pseudostelligera</name>
    <dbReference type="NCBI Taxonomy" id="259834"/>
    <lineage>
        <taxon>Eukaryota</taxon>
        <taxon>Sar</taxon>
        <taxon>Stramenopiles</taxon>
        <taxon>Ochrophyta</taxon>
        <taxon>Bacillariophyta</taxon>
        <taxon>Coscinodiscophyceae</taxon>
        <taxon>Thalassiosirophycidae</taxon>
        <taxon>Stephanodiscales</taxon>
        <taxon>Stephanodiscaceae</taxon>
        <taxon>Discostella</taxon>
    </lineage>
</organism>
<feature type="domain" description="Thiolase N-terminal" evidence="11">
    <location>
        <begin position="56"/>
        <end position="327"/>
    </location>
</feature>
<keyword evidence="14" id="KW-1185">Reference proteome</keyword>
<dbReference type="InterPro" id="IPR020617">
    <property type="entry name" value="Thiolase_C"/>
</dbReference>
<evidence type="ECO:0000259" key="11">
    <source>
        <dbReference type="Pfam" id="PF00108"/>
    </source>
</evidence>
<dbReference type="InterPro" id="IPR002155">
    <property type="entry name" value="Thiolase"/>
</dbReference>
<dbReference type="GO" id="GO:0006631">
    <property type="term" value="P:fatty acid metabolic process"/>
    <property type="evidence" value="ECO:0007669"/>
    <property type="project" value="UniProtKB-KW"/>
</dbReference>
<evidence type="ECO:0000256" key="3">
    <source>
        <dbReference type="ARBA" id="ARBA00022490"/>
    </source>
</evidence>
<evidence type="ECO:0000256" key="1">
    <source>
        <dbReference type="ARBA" id="ARBA00004173"/>
    </source>
</evidence>
<evidence type="ECO:0000256" key="9">
    <source>
        <dbReference type="ARBA" id="ARBA00024073"/>
    </source>
</evidence>
<protein>
    <recommendedName>
        <fullName evidence="9">acetyl-CoA C-acyltransferase</fullName>
        <ecNumber evidence="9">2.3.1.16</ecNumber>
    </recommendedName>
</protein>
<dbReference type="NCBIfam" id="TIGR01930">
    <property type="entry name" value="AcCoA-C-Actrans"/>
    <property type="match status" value="1"/>
</dbReference>
<evidence type="ECO:0000313" key="13">
    <source>
        <dbReference type="EMBL" id="KAL3770810.1"/>
    </source>
</evidence>
<dbReference type="PROSITE" id="PS00737">
    <property type="entry name" value="THIOLASE_2"/>
    <property type="match status" value="1"/>
</dbReference>
<dbReference type="InterPro" id="IPR016039">
    <property type="entry name" value="Thiolase-like"/>
</dbReference>
<evidence type="ECO:0000313" key="14">
    <source>
        <dbReference type="Proteomes" id="UP001530293"/>
    </source>
</evidence>
<proteinExistence type="inferred from homology"/>
<keyword evidence="7" id="KW-0496">Mitochondrion</keyword>
<evidence type="ECO:0000256" key="7">
    <source>
        <dbReference type="ARBA" id="ARBA00023128"/>
    </source>
</evidence>
<comment type="similarity">
    <text evidence="2 10">Belongs to the thiolase-like superfamily. Thiolase family.</text>
</comment>
<evidence type="ECO:0000256" key="8">
    <source>
        <dbReference type="ARBA" id="ARBA00023315"/>
    </source>
</evidence>
<dbReference type="Gene3D" id="3.40.47.10">
    <property type="match status" value="1"/>
</dbReference>
<sequence>MILPRLLNYGPSASGGLVVARATASFVGGSPTRQHLPLSSSSFSTTTQTSNPTKNVVVVDGVRLPFAMTSTIYEDQMAVDLQRLAYQGLITKTALDKKDVDYILAGNVIQEVRTSNIAREAAINAGFPASIGAHTVAMACISSSVAITSAVEKILAGKASTVIAGGVETFSDVPIRLTRPIRQKLITMPKAMKKGGPLGAVRHLFKGLKTKDISLETPAIANYTTGEVMGVSSDRLSAKFGVSRGEQDEFTVRSHTLAGKAHKDGWYDGEIIPYKGSTEENGIKADSTIESVSKLKPAFVKPHGTHTAANSSFLTDGASASLIMSEERALELGFKPMAYIRDWSFKACDPFEELLLGPTYCTQEILARNNLNLGSDIGVFEIHEAFAGQLLSNLVAMNSQAFADKNFGGKKVGEVDMSKLNTKGGSLALGHPFGATGSRLVTTASRRLQAEGQRFAIGAACADGGLGHAFLLERYSN</sequence>
<evidence type="ECO:0000256" key="6">
    <source>
        <dbReference type="ARBA" id="ARBA00023098"/>
    </source>
</evidence>
<accession>A0ABD3N3X2</accession>
<comment type="subcellular location">
    <subcellularLocation>
        <location evidence="1">Mitochondrion</location>
    </subcellularLocation>
</comment>
<dbReference type="GO" id="GO:0003988">
    <property type="term" value="F:acetyl-CoA C-acyltransferase activity"/>
    <property type="evidence" value="ECO:0007669"/>
    <property type="project" value="UniProtKB-EC"/>
</dbReference>
<keyword evidence="5" id="KW-0276">Fatty acid metabolism</keyword>
<evidence type="ECO:0000256" key="2">
    <source>
        <dbReference type="ARBA" id="ARBA00010982"/>
    </source>
</evidence>
<keyword evidence="3" id="KW-0963">Cytoplasm</keyword>
<evidence type="ECO:0000259" key="12">
    <source>
        <dbReference type="Pfam" id="PF02803"/>
    </source>
</evidence>
<name>A0ABD3N3X2_9STRA</name>
<dbReference type="Proteomes" id="UP001530293">
    <property type="component" value="Unassembled WGS sequence"/>
</dbReference>
<dbReference type="Pfam" id="PF02803">
    <property type="entry name" value="Thiolase_C"/>
    <property type="match status" value="1"/>
</dbReference>
<dbReference type="Pfam" id="PF00108">
    <property type="entry name" value="Thiolase_N"/>
    <property type="match status" value="1"/>
</dbReference>
<comment type="caution">
    <text evidence="13">The sequence shown here is derived from an EMBL/GenBank/DDBJ whole genome shotgun (WGS) entry which is preliminary data.</text>
</comment>